<evidence type="ECO:0000256" key="13">
    <source>
        <dbReference type="ARBA" id="ARBA00023288"/>
    </source>
</evidence>
<keyword evidence="8 14" id="KW-0378">Hydrolase</keyword>
<dbReference type="InterPro" id="IPR017850">
    <property type="entry name" value="Alkaline_phosphatase_core_sf"/>
</dbReference>
<comment type="cofactor">
    <cofactor evidence="2">
        <name>Zn(2+)</name>
        <dbReference type="ChEBI" id="CHEBI:29105"/>
    </cofactor>
</comment>
<dbReference type="InterPro" id="IPR001952">
    <property type="entry name" value="Alkaline_phosphatase"/>
</dbReference>
<reference evidence="14" key="1">
    <citation type="submission" date="2018-06" db="EMBL/GenBank/DDBJ databases">
        <authorList>
            <person name="Zhirakovskaya E."/>
        </authorList>
    </citation>
    <scope>NUCLEOTIDE SEQUENCE</scope>
</reference>
<keyword evidence="9" id="KW-0862">Zinc</keyword>
<comment type="cofactor">
    <cofactor evidence="1">
        <name>Mg(2+)</name>
        <dbReference type="ChEBI" id="CHEBI:18420"/>
    </cofactor>
</comment>
<dbReference type="FunFam" id="3.40.720.10:FF:000008">
    <property type="entry name" value="Alkaline phosphatase"/>
    <property type="match status" value="1"/>
</dbReference>
<dbReference type="Pfam" id="PF00245">
    <property type="entry name" value="Alk_phosphatase"/>
    <property type="match status" value="1"/>
</dbReference>
<name>A0A3B0YKE8_9ZZZZ</name>
<gene>
    <name evidence="14" type="ORF">MNBD_GAMMA14-2004</name>
</gene>
<organism evidence="14">
    <name type="scientific">hydrothermal vent metagenome</name>
    <dbReference type="NCBI Taxonomy" id="652676"/>
    <lineage>
        <taxon>unclassified sequences</taxon>
        <taxon>metagenomes</taxon>
        <taxon>ecological metagenomes</taxon>
    </lineage>
</organism>
<keyword evidence="10" id="KW-0460">Magnesium</keyword>
<dbReference type="PRINTS" id="PR00113">
    <property type="entry name" value="ALKPHPHTASE"/>
</dbReference>
<dbReference type="GO" id="GO:0098552">
    <property type="term" value="C:side of membrane"/>
    <property type="evidence" value="ECO:0007669"/>
    <property type="project" value="UniProtKB-KW"/>
</dbReference>
<evidence type="ECO:0000256" key="10">
    <source>
        <dbReference type="ARBA" id="ARBA00022842"/>
    </source>
</evidence>
<keyword evidence="7" id="KW-0479">Metal-binding</keyword>
<dbReference type="GO" id="GO:0005886">
    <property type="term" value="C:plasma membrane"/>
    <property type="evidence" value="ECO:0007669"/>
    <property type="project" value="UniProtKB-SubCell"/>
</dbReference>
<keyword evidence="13" id="KW-0449">Lipoprotein</keyword>
<dbReference type="EC" id="3.1.3.1" evidence="14"/>
<proteinExistence type="predicted"/>
<keyword evidence="12" id="KW-0325">Glycoprotein</keyword>
<dbReference type="AlphaFoldDB" id="A0A3B0YKE8"/>
<accession>A0A3B0YKE8</accession>
<evidence type="ECO:0000256" key="6">
    <source>
        <dbReference type="ARBA" id="ARBA00022622"/>
    </source>
</evidence>
<evidence type="ECO:0000256" key="4">
    <source>
        <dbReference type="ARBA" id="ARBA00022475"/>
    </source>
</evidence>
<keyword evidence="11" id="KW-0472">Membrane</keyword>
<evidence type="ECO:0000256" key="11">
    <source>
        <dbReference type="ARBA" id="ARBA00023136"/>
    </source>
</evidence>
<dbReference type="GO" id="GO:0046872">
    <property type="term" value="F:metal ion binding"/>
    <property type="evidence" value="ECO:0007669"/>
    <property type="project" value="UniProtKB-KW"/>
</dbReference>
<protein>
    <submittedName>
        <fullName evidence="14">Alkaline phosphatase</fullName>
        <ecNumber evidence="14">3.1.3.1</ecNumber>
    </submittedName>
</protein>
<evidence type="ECO:0000256" key="8">
    <source>
        <dbReference type="ARBA" id="ARBA00022801"/>
    </source>
</evidence>
<keyword evidence="6" id="KW-0336">GPI-anchor</keyword>
<dbReference type="CDD" id="cd16012">
    <property type="entry name" value="ALP"/>
    <property type="match status" value="1"/>
</dbReference>
<evidence type="ECO:0000256" key="1">
    <source>
        <dbReference type="ARBA" id="ARBA00001946"/>
    </source>
</evidence>
<dbReference type="SUPFAM" id="SSF53649">
    <property type="entry name" value="Alkaline phosphatase-like"/>
    <property type="match status" value="1"/>
</dbReference>
<dbReference type="SMART" id="SM00098">
    <property type="entry name" value="alkPPc"/>
    <property type="match status" value="1"/>
</dbReference>
<evidence type="ECO:0000256" key="5">
    <source>
        <dbReference type="ARBA" id="ARBA00022553"/>
    </source>
</evidence>
<evidence type="ECO:0000256" key="3">
    <source>
        <dbReference type="ARBA" id="ARBA00004609"/>
    </source>
</evidence>
<evidence type="ECO:0000313" key="14">
    <source>
        <dbReference type="EMBL" id="VAW76017.1"/>
    </source>
</evidence>
<dbReference type="Gene3D" id="3.40.720.10">
    <property type="entry name" value="Alkaline Phosphatase, subunit A"/>
    <property type="match status" value="1"/>
</dbReference>
<evidence type="ECO:0000256" key="2">
    <source>
        <dbReference type="ARBA" id="ARBA00001947"/>
    </source>
</evidence>
<dbReference type="EMBL" id="UOFM01000158">
    <property type="protein sequence ID" value="VAW76017.1"/>
    <property type="molecule type" value="Genomic_DNA"/>
</dbReference>
<evidence type="ECO:0000256" key="12">
    <source>
        <dbReference type="ARBA" id="ARBA00023180"/>
    </source>
</evidence>
<keyword evidence="5" id="KW-0597">Phosphoprotein</keyword>
<dbReference type="PANTHER" id="PTHR11596">
    <property type="entry name" value="ALKALINE PHOSPHATASE"/>
    <property type="match status" value="1"/>
</dbReference>
<evidence type="ECO:0000256" key="9">
    <source>
        <dbReference type="ARBA" id="ARBA00022833"/>
    </source>
</evidence>
<comment type="subcellular location">
    <subcellularLocation>
        <location evidence="3">Cell membrane</location>
        <topology evidence="3">Lipid-anchor</topology>
        <topology evidence="3">GPI-anchor</topology>
    </subcellularLocation>
</comment>
<dbReference type="PANTHER" id="PTHR11596:SF5">
    <property type="entry name" value="ALKALINE PHOSPHATASE"/>
    <property type="match status" value="1"/>
</dbReference>
<dbReference type="GO" id="GO:0004035">
    <property type="term" value="F:alkaline phosphatase activity"/>
    <property type="evidence" value="ECO:0007669"/>
    <property type="project" value="UniProtKB-EC"/>
</dbReference>
<keyword evidence="4" id="KW-1003">Cell membrane</keyword>
<sequence>MKMNKLAHAVVTAVIGASLAGFAQAESPAQWYADGNNAVDAAKNLRANVRRAKNVILFVGDGMGVSTVTAARILEGQLRGESGEENQLGFEVLPYVALSKTYNTNQQTPDSAGTMTAMMTGVKSKAGVISVNQNVFRGDCASSQGNELTTFLEQAEIAGLSTGVVTTARLTHATPAATYAHTPERNWEDDHDLSQEAVDSGCKDIARQLIEFPYGDGLEVAMGGGRRNFWPRNMADLEDAGKTGERDDQRNLTEEWVNNYSNAAFVWNKDQFDAIEADETDHLLGLFDRSHMEYDADRDADVGGEPSLTAMTSKAIDVLQKNDKGYFLMVESGRIDHGHHAGNAYRALTDVIEFSNAVKAAMEKTDSEDTLIIVTADHSHVFTIAGYPTRGNPILGKVVGNDSRGEAKDNFSMAADGMPYTTVSYTNGRGFAMLETGGDTHYKVPVQAGRVADLTAIDTTDEGFHQEALVPRSSETHSAEDVAIYAGGPGAYLMHGVQEQNYIYHVMNQASRIEDQDEDDDRFRMMDWDSDD</sequence>
<evidence type="ECO:0000256" key="7">
    <source>
        <dbReference type="ARBA" id="ARBA00022723"/>
    </source>
</evidence>